<sequence length="692" mass="75728">MGNLFGNVGLAIFAAAYTTGLDKPPMANSNGHRWPFLRLLFVAFISSTHSASLYGKPPRDIECPKNNLYAAVGDRSQAESTNWLRIDWKASSIEECARSCYEYRFCYSILYDEGNRRPCTFFLHVTAQCGERQLKPLAEISSQKSGLVECFRCVGDSEVGQSPKGIDYIKSHNSGGTQLEFHSDSPATTHAPRPSPPNGPAYQSCTVTYQVHEDSASLGISTSHEVSVASVRECAFICYQSGCSAAIFEPKALGAVCQMGFRQHENCGGVSRWDFKYTEGQTVGISCFRCSPRGPPTAHETSPTPTQPPKTEIAESIDDKPVAETKDSKVQQAEDNGNCVVSYQADYMSERPENFHGEFNVTVKAASADQCASVCYQNGCTGASYTVGTNECKMGIGDNHFCSEGGYITHYIPESEDEEVWIHCFTCLRIPEFKQKNFIKEQTGLNKPAHSKFPTTTTAKIPEAEENNDENPATAETTARTTEEPIVAVTARAATTSETELTTSEGASAITTTVEPVSATAGNVNEGQSETTAAPTTVEPVSVTAGNANEGQTETTAAPTTVEATTVEATTVEATTTVEPVSCACATRIILGREPRSVLTVMFFRGSPFREHFVLTMDSGYSHSHSFSTDIHTIENLPMPRNGSFYTMAELMTFQRNQIANQNAQFQFLQQQFHQRFQQNTPTFYPTFYRPQ</sequence>
<dbReference type="WBParaSite" id="BXY_0654600.1">
    <property type="protein sequence ID" value="BXY_0654600.1"/>
    <property type="gene ID" value="BXY_0654600"/>
</dbReference>
<feature type="compositionally biased region" description="Low complexity" evidence="1">
    <location>
        <begin position="470"/>
        <end position="480"/>
    </location>
</feature>
<name>A0A1I7S0M2_BURXY</name>
<protein>
    <submittedName>
        <fullName evidence="3">PAN domain protein</fullName>
    </submittedName>
</protein>
<feature type="region of interest" description="Disordered" evidence="1">
    <location>
        <begin position="293"/>
        <end position="312"/>
    </location>
</feature>
<feature type="region of interest" description="Disordered" evidence="1">
    <location>
        <begin position="445"/>
        <end position="480"/>
    </location>
</feature>
<feature type="region of interest" description="Disordered" evidence="1">
    <location>
        <begin position="493"/>
        <end position="512"/>
    </location>
</feature>
<accession>A0A1I7S0M2</accession>
<dbReference type="AlphaFoldDB" id="A0A1I7S0M2"/>
<organism evidence="2 3">
    <name type="scientific">Bursaphelenchus xylophilus</name>
    <name type="common">Pinewood nematode worm</name>
    <name type="synonym">Aphelenchoides xylophilus</name>
    <dbReference type="NCBI Taxonomy" id="6326"/>
    <lineage>
        <taxon>Eukaryota</taxon>
        <taxon>Metazoa</taxon>
        <taxon>Ecdysozoa</taxon>
        <taxon>Nematoda</taxon>
        <taxon>Chromadorea</taxon>
        <taxon>Rhabditida</taxon>
        <taxon>Tylenchina</taxon>
        <taxon>Tylenchomorpha</taxon>
        <taxon>Aphelenchoidea</taxon>
        <taxon>Aphelenchoididae</taxon>
        <taxon>Bursaphelenchus</taxon>
    </lineage>
</organism>
<evidence type="ECO:0000313" key="2">
    <source>
        <dbReference type="Proteomes" id="UP000095284"/>
    </source>
</evidence>
<evidence type="ECO:0000256" key="1">
    <source>
        <dbReference type="SAM" id="MobiDB-lite"/>
    </source>
</evidence>
<proteinExistence type="predicted"/>
<reference evidence="3" key="1">
    <citation type="submission" date="2016-11" db="UniProtKB">
        <authorList>
            <consortium name="WormBaseParasite"/>
        </authorList>
    </citation>
    <scope>IDENTIFICATION</scope>
</reference>
<dbReference type="Proteomes" id="UP000095284">
    <property type="component" value="Unplaced"/>
</dbReference>
<evidence type="ECO:0000313" key="3">
    <source>
        <dbReference type="WBParaSite" id="BXY_0654600.1"/>
    </source>
</evidence>
<feature type="compositionally biased region" description="Low complexity" evidence="1">
    <location>
        <begin position="493"/>
        <end position="509"/>
    </location>
</feature>